<reference evidence="11" key="1">
    <citation type="journal article" date="2019" name="Int. J. Syst. Evol. Microbiol.">
        <title>The Global Catalogue of Microorganisms (GCM) 10K type strain sequencing project: providing services to taxonomists for standard genome sequencing and annotation.</title>
        <authorList>
            <consortium name="The Broad Institute Genomics Platform"/>
            <consortium name="The Broad Institute Genome Sequencing Center for Infectious Disease"/>
            <person name="Wu L."/>
            <person name="Ma J."/>
        </authorList>
    </citation>
    <scope>NUCLEOTIDE SEQUENCE [LARGE SCALE GENOMIC DNA]</scope>
    <source>
        <strain evidence="11">CCUG 54939</strain>
    </source>
</reference>
<dbReference type="SUPFAM" id="SSF57863">
    <property type="entry name" value="ArfGap/RecO-like zinc finger"/>
    <property type="match status" value="1"/>
</dbReference>
<dbReference type="Gene3D" id="2.40.50.140">
    <property type="entry name" value="Nucleic acid-binding proteins"/>
    <property type="match status" value="1"/>
</dbReference>
<dbReference type="RefSeq" id="WP_377151456.1">
    <property type="nucleotide sequence ID" value="NZ_JBHSAF010000006.1"/>
</dbReference>
<evidence type="ECO:0000256" key="2">
    <source>
        <dbReference type="ARBA" id="ARBA00007452"/>
    </source>
</evidence>
<dbReference type="InterPro" id="IPR003717">
    <property type="entry name" value="RecO"/>
</dbReference>
<dbReference type="SUPFAM" id="SSF50249">
    <property type="entry name" value="Nucleic acid-binding proteins"/>
    <property type="match status" value="1"/>
</dbReference>
<name>A0ABV8CMB1_9GAMM</name>
<evidence type="ECO:0000256" key="5">
    <source>
        <dbReference type="ARBA" id="ARBA00023172"/>
    </source>
</evidence>
<evidence type="ECO:0000256" key="7">
    <source>
        <dbReference type="ARBA" id="ARBA00033409"/>
    </source>
</evidence>
<dbReference type="InterPro" id="IPR037278">
    <property type="entry name" value="ARFGAP/RecO"/>
</dbReference>
<evidence type="ECO:0000256" key="6">
    <source>
        <dbReference type="ARBA" id="ARBA00023204"/>
    </source>
</evidence>
<comment type="caution">
    <text evidence="10">The sequence shown here is derived from an EMBL/GenBank/DDBJ whole genome shotgun (WGS) entry which is preliminary data.</text>
</comment>
<dbReference type="Pfam" id="PF02565">
    <property type="entry name" value="RecO_C"/>
    <property type="match status" value="1"/>
</dbReference>
<proteinExistence type="inferred from homology"/>
<keyword evidence="11" id="KW-1185">Reference proteome</keyword>
<dbReference type="EMBL" id="JBHSAF010000006">
    <property type="protein sequence ID" value="MFC3913193.1"/>
    <property type="molecule type" value="Genomic_DNA"/>
</dbReference>
<dbReference type="PANTHER" id="PTHR33991">
    <property type="entry name" value="DNA REPAIR PROTEIN RECO"/>
    <property type="match status" value="1"/>
</dbReference>
<dbReference type="NCBIfam" id="TIGR00613">
    <property type="entry name" value="reco"/>
    <property type="match status" value="1"/>
</dbReference>
<evidence type="ECO:0000256" key="8">
    <source>
        <dbReference type="HAMAP-Rule" id="MF_00201"/>
    </source>
</evidence>
<keyword evidence="5 8" id="KW-0233">DNA recombination</keyword>
<keyword evidence="4 8" id="KW-0227">DNA damage</keyword>
<gene>
    <name evidence="8 10" type="primary">recO</name>
    <name evidence="10" type="ORF">ACFOSS_06920</name>
</gene>
<comment type="similarity">
    <text evidence="2 8">Belongs to the RecO family.</text>
</comment>
<protein>
    <recommendedName>
        <fullName evidence="3 8">DNA repair protein RecO</fullName>
    </recommendedName>
    <alternativeName>
        <fullName evidence="7 8">Recombination protein O</fullName>
    </alternativeName>
</protein>
<organism evidence="10 11">
    <name type="scientific">Pseudaeromonas sharmana</name>
    <dbReference type="NCBI Taxonomy" id="328412"/>
    <lineage>
        <taxon>Bacteria</taxon>
        <taxon>Pseudomonadati</taxon>
        <taxon>Pseudomonadota</taxon>
        <taxon>Gammaproteobacteria</taxon>
        <taxon>Aeromonadales</taxon>
        <taxon>Aeromonadaceae</taxon>
        <taxon>Pseudaeromonas</taxon>
    </lineage>
</organism>
<dbReference type="HAMAP" id="MF_00201">
    <property type="entry name" value="RecO"/>
    <property type="match status" value="1"/>
</dbReference>
<sequence>MSTAVLQAAYVLHCRPYRESSQLIELFCAEAGRISVVARGSRRHSSGLKALLQPFMPLQVSWQGRSELKTLISAELRRPPLSLRDEALYSGLYLNELLYYLLDSHTAYPGLFANYDQVLGLLATLPAAEPVLRQFELQLLDELGYGVEFEREADSGLPIEPEGVYLYRAEYGFVRYGLAGRRPDLFRGVDLQAMARRRFDDLIQLQAAKRFCRQALHPLLGNRPLKSRELFQQLAARKKQ</sequence>
<dbReference type="InterPro" id="IPR022572">
    <property type="entry name" value="DNA_rep/recomb_RecO_N"/>
</dbReference>
<dbReference type="Proteomes" id="UP001595692">
    <property type="component" value="Unassembled WGS sequence"/>
</dbReference>
<evidence type="ECO:0000256" key="1">
    <source>
        <dbReference type="ARBA" id="ARBA00003065"/>
    </source>
</evidence>
<evidence type="ECO:0000259" key="9">
    <source>
        <dbReference type="Pfam" id="PF11967"/>
    </source>
</evidence>
<dbReference type="Pfam" id="PF11967">
    <property type="entry name" value="RecO_N"/>
    <property type="match status" value="1"/>
</dbReference>
<dbReference type="InterPro" id="IPR012340">
    <property type="entry name" value="NA-bd_OB-fold"/>
</dbReference>
<feature type="domain" description="DNA replication/recombination mediator RecO N-terminal" evidence="9">
    <location>
        <begin position="5"/>
        <end position="78"/>
    </location>
</feature>
<comment type="function">
    <text evidence="1 8">Involved in DNA repair and RecF pathway recombination.</text>
</comment>
<dbReference type="InterPro" id="IPR042242">
    <property type="entry name" value="RecO_C"/>
</dbReference>
<evidence type="ECO:0000256" key="4">
    <source>
        <dbReference type="ARBA" id="ARBA00022763"/>
    </source>
</evidence>
<dbReference type="PANTHER" id="PTHR33991:SF1">
    <property type="entry name" value="DNA REPAIR PROTEIN RECO"/>
    <property type="match status" value="1"/>
</dbReference>
<evidence type="ECO:0000256" key="3">
    <source>
        <dbReference type="ARBA" id="ARBA00021310"/>
    </source>
</evidence>
<accession>A0ABV8CMB1</accession>
<dbReference type="Gene3D" id="1.20.1440.120">
    <property type="entry name" value="Recombination protein O, C-terminal domain"/>
    <property type="match status" value="1"/>
</dbReference>
<evidence type="ECO:0000313" key="10">
    <source>
        <dbReference type="EMBL" id="MFC3913193.1"/>
    </source>
</evidence>
<evidence type="ECO:0000313" key="11">
    <source>
        <dbReference type="Proteomes" id="UP001595692"/>
    </source>
</evidence>
<keyword evidence="6 8" id="KW-0234">DNA repair</keyword>